<feature type="compositionally biased region" description="Basic and acidic residues" evidence="1">
    <location>
        <begin position="428"/>
        <end position="437"/>
    </location>
</feature>
<name>A0ABZ1FTX5_9ACTN</name>
<accession>A0ABZ1FTX5</accession>
<organism evidence="2 3">
    <name type="scientific">Streptomyces decoyicus</name>
    <dbReference type="NCBI Taxonomy" id="249567"/>
    <lineage>
        <taxon>Bacteria</taxon>
        <taxon>Bacillati</taxon>
        <taxon>Actinomycetota</taxon>
        <taxon>Actinomycetes</taxon>
        <taxon>Kitasatosporales</taxon>
        <taxon>Streptomycetaceae</taxon>
        <taxon>Streptomyces</taxon>
    </lineage>
</organism>
<feature type="compositionally biased region" description="Basic and acidic residues" evidence="1">
    <location>
        <begin position="902"/>
        <end position="916"/>
    </location>
</feature>
<feature type="region of interest" description="Disordered" evidence="1">
    <location>
        <begin position="397"/>
        <end position="502"/>
    </location>
</feature>
<feature type="compositionally biased region" description="Basic and acidic residues" evidence="1">
    <location>
        <begin position="478"/>
        <end position="497"/>
    </location>
</feature>
<dbReference type="RefSeq" id="WP_326623215.1">
    <property type="nucleotide sequence ID" value="NZ_CP109106.1"/>
</dbReference>
<sequence length="916" mass="102032">MVVHRPGQVLVLDSTPMPVKLRETVFGVAVTATLTLALDLYMHGLPAFRLTLQSDTSVDVAMLLRDVMLPLPMREGWGEDMEWPYAGVPADVIAEFTGHRVAALPFFAPETVTTDHGGPYKNHDLVEAEREIGCRILPARVLRQTDKFAVERQFLTIQTMLFEHLLGFTGGDVADRGVDPERDASLTLAQAEPVIATWIVQIWQNRKLGEYAPSWAPGEDHSPNTLFAAAMEQGGFDLDFPEPGFYYKVLRKHHVKIHPRRGVKILGLWCHHPVLDEPRFQQPSARGGRHAGQWVVRSDRRDRRQVFFQDPADHETWHVLRWRGLPPEGEIPAFSDKTADALLGHVKANNIKIHSEDELLEHLLGILGSVTPVDEWPSQAGKKAGKKRRVAQAREIARAQTAAADRPAEPPSRRAVCGADACGLGGARPHDRQDGRQRPPPATGRGTRRNPAGGSADAARGPEPAAHVPAAATRRRGRRDDCPGGRRVTRDPSHADPLEGLPSRSRIAELILGGHPPRDTYVGWQSYRSRRGLLLPAPAISLQQWRTIPESRRADYDLFRHLTNANLPLQDTPMHDKVGRLIRRRLRGNTMKQDDPTRAGVMVSGWGNYGKTASVCSTAAVFEDHWLQMPSYLKPGALPGTRDIHAPVVYVSTPVTATPKSLCASILGFFRAEMRKSATLPELVRQVADSLHDHGVKALILDDVSRLRMHRADDQDVLDLIRAFMSLDVTLILTAVNIPGIGLLREAKWNKRSGQWEMPPLESTRIHGLEITQTEHRFELIELDRFRYTTPKQIQAFVNHLDGIERHLRLLNAERGMLTDGTMPEYLMRRTGGVVGLLGRLIEDGAQEAMDGGREVLDEDLLDEIVLRREEMTDAPDEPVPAATAPAARRRSGAKRRPRNTVFDDHGPRTADDRTG</sequence>
<feature type="compositionally biased region" description="Basic residues" evidence="1">
    <location>
        <begin position="888"/>
        <end position="899"/>
    </location>
</feature>
<reference evidence="2 3" key="1">
    <citation type="submission" date="2022-10" db="EMBL/GenBank/DDBJ databases">
        <title>The complete genomes of actinobacterial strains from the NBC collection.</title>
        <authorList>
            <person name="Joergensen T.S."/>
            <person name="Alvarez Arevalo M."/>
            <person name="Sterndorff E.B."/>
            <person name="Faurdal D."/>
            <person name="Vuksanovic O."/>
            <person name="Mourched A.-S."/>
            <person name="Charusanti P."/>
            <person name="Shaw S."/>
            <person name="Blin K."/>
            <person name="Weber T."/>
        </authorList>
    </citation>
    <scope>NUCLEOTIDE SEQUENCE [LARGE SCALE GENOMIC DNA]</scope>
    <source>
        <strain evidence="2 3">NBC 01774</strain>
    </source>
</reference>
<proteinExistence type="predicted"/>
<dbReference type="Pfam" id="PF05621">
    <property type="entry name" value="TniB"/>
    <property type="match status" value="1"/>
</dbReference>
<keyword evidence="3" id="KW-1185">Reference proteome</keyword>
<gene>
    <name evidence="2" type="ORF">OG863_39815</name>
</gene>
<dbReference type="Proteomes" id="UP001344251">
    <property type="component" value="Chromosome"/>
</dbReference>
<evidence type="ECO:0000313" key="2">
    <source>
        <dbReference type="EMBL" id="WSB73601.1"/>
    </source>
</evidence>
<dbReference type="EMBL" id="CP109106">
    <property type="protein sequence ID" value="WSB73601.1"/>
    <property type="molecule type" value="Genomic_DNA"/>
</dbReference>
<protein>
    <submittedName>
        <fullName evidence="2">TniB family NTP-binding protein</fullName>
    </submittedName>
</protein>
<dbReference type="InterPro" id="IPR008868">
    <property type="entry name" value="TniB"/>
</dbReference>
<evidence type="ECO:0000256" key="1">
    <source>
        <dbReference type="SAM" id="MobiDB-lite"/>
    </source>
</evidence>
<feature type="region of interest" description="Disordered" evidence="1">
    <location>
        <begin position="870"/>
        <end position="916"/>
    </location>
</feature>
<evidence type="ECO:0000313" key="3">
    <source>
        <dbReference type="Proteomes" id="UP001344251"/>
    </source>
</evidence>